<dbReference type="NCBIfam" id="TIGR03467">
    <property type="entry name" value="HpnE"/>
    <property type="match status" value="1"/>
</dbReference>
<dbReference type="InterPro" id="IPR002937">
    <property type="entry name" value="Amino_oxidase"/>
</dbReference>
<organism evidence="2 3">
    <name type="scientific">[Mycobacterium] fortunisiensis</name>
    <dbReference type="NCBI Taxonomy" id="2600579"/>
    <lineage>
        <taxon>Bacteria</taxon>
        <taxon>Bacillati</taxon>
        <taxon>Actinomycetota</taxon>
        <taxon>Actinomycetes</taxon>
        <taxon>Mycobacteriales</taxon>
        <taxon>Mycobacteriaceae</taxon>
        <taxon>Mycolicibacterium</taxon>
    </lineage>
</organism>
<name>A0ABS6KTY7_9MYCO</name>
<dbReference type="Proteomes" id="UP000812982">
    <property type="component" value="Unassembled WGS sequence"/>
</dbReference>
<dbReference type="PANTHER" id="PTHR42923">
    <property type="entry name" value="PROTOPORPHYRINOGEN OXIDASE"/>
    <property type="match status" value="1"/>
</dbReference>
<dbReference type="EMBL" id="VOMB01000027">
    <property type="protein sequence ID" value="MBU9767081.1"/>
    <property type="molecule type" value="Genomic_DNA"/>
</dbReference>
<evidence type="ECO:0000313" key="3">
    <source>
        <dbReference type="Proteomes" id="UP000812982"/>
    </source>
</evidence>
<dbReference type="PANTHER" id="PTHR42923:SF47">
    <property type="entry name" value="BLR3003 PROTEIN"/>
    <property type="match status" value="1"/>
</dbReference>
<evidence type="ECO:0000259" key="1">
    <source>
        <dbReference type="Pfam" id="PF01593"/>
    </source>
</evidence>
<dbReference type="InterPro" id="IPR017830">
    <property type="entry name" value="SQase_HpnE"/>
</dbReference>
<feature type="domain" description="Amine oxidase" evidence="1">
    <location>
        <begin position="15"/>
        <end position="445"/>
    </location>
</feature>
<dbReference type="Pfam" id="PF01593">
    <property type="entry name" value="Amino_oxidase"/>
    <property type="match status" value="1"/>
</dbReference>
<keyword evidence="3" id="KW-1185">Reference proteome</keyword>
<evidence type="ECO:0000313" key="2">
    <source>
        <dbReference type="EMBL" id="MBU9767081.1"/>
    </source>
</evidence>
<sequence length="451" mass="48880">MSDDTRRFVVIGGGLAGLAAAVWLSEAGKNVTLLERRGQLGGRTHAMRADLVDDIPDNGQHVIASGYQHLYRYLTSVGTREHIAFPKSSTLRWPDGRQVTMSTTGPDAIRTLFGVHPDANWVDRLRAARATVLLGWQALRPPADLADLSTEQWFERVGMPAKAREALWDWLALGIAAEPVAKESAKVFANVMATGIRLGIKHRTPVTIGYPTVDLDTLYVNGAMKVFEERGVDVRYRAVARRIAIEGGAVTGVLLADGTEVPADAVVCAVPNSNIAGLLDDLPEHPEIYAAADKLGYTPIVSTNLYLDRPLGTESAFEGLIGGTAVIDEVFDRQIMHGRSTDRGWLYCLTTSGAYEQIHKSNDEIVAEQMALLRRYYPAARDAKVVQAQVVKMPKATFSQVVGTDALRPPQRTSVPTLVLAGDWTATDWSATMESAVQSAAVAVDLLLGPK</sequence>
<proteinExistence type="predicted"/>
<dbReference type="RefSeq" id="WP_217160955.1">
    <property type="nucleotide sequence ID" value="NZ_VOMB01000027.1"/>
</dbReference>
<accession>A0ABS6KTY7</accession>
<comment type="caution">
    <text evidence="2">The sequence shown here is derived from an EMBL/GenBank/DDBJ whole genome shotgun (WGS) entry which is preliminary data.</text>
</comment>
<dbReference type="InterPro" id="IPR050464">
    <property type="entry name" value="Zeta_carotene_desat/Oxidored"/>
</dbReference>
<reference evidence="2 3" key="1">
    <citation type="journal article" date="2021" name="Sci. Rep.">
        <title>Phenotypic and genomic hallmarks of a novel, potentially pathogenic rapidly growing Mycobacterium species related to the Mycobacterium fortuitum complex.</title>
        <authorList>
            <person name="Gharbi R."/>
            <person name="Khanna V."/>
            <person name="Frigui W."/>
            <person name="Mhenni B."/>
            <person name="Brosch R."/>
            <person name="Mardassi H."/>
        </authorList>
    </citation>
    <scope>NUCLEOTIDE SEQUENCE [LARGE SCALE GENOMIC DNA]</scope>
    <source>
        <strain evidence="2 3">TNTM28</strain>
    </source>
</reference>
<protein>
    <submittedName>
        <fullName evidence="2">FAD-dependent oxidoreductase</fullName>
    </submittedName>
</protein>
<gene>
    <name evidence="2" type="ORF">FR943_25005</name>
</gene>